<sequence length="238" mass="27069">MSLIVLTNADLCSRIWSYQNGAPFIVRVFVSKWKKMQLPNTVSDYVCKIGDLPMLQRLLNCGYDLLTPKAMDWAAMQGHLHIVQYLHENHNSCTVDAIDQAAKNGHFELVAFLCNNRKEGCTSNGYLWAATHGYVHIVRLLSFHYPHQQWNYALAIERAAAQGHLDMVKWLLPLQSPLTIESILKIAVYHGHVSILELLLQSSVLPAKLDNTMKTMARYRGHTKVLNILEHCHTKLVV</sequence>
<dbReference type="AlphaFoldDB" id="A0A1V9Z8E6"/>
<name>A0A1V9Z8E6_9STRA</name>
<protein>
    <submittedName>
        <fullName evidence="1">Uncharacterized protein</fullName>
    </submittedName>
</protein>
<dbReference type="PANTHER" id="PTHR46586:SF3">
    <property type="entry name" value="ANKYRIN REPEAT-CONTAINING PROTEIN"/>
    <property type="match status" value="1"/>
</dbReference>
<dbReference type="Proteomes" id="UP000243217">
    <property type="component" value="Unassembled WGS sequence"/>
</dbReference>
<dbReference type="EMBL" id="JNBS01002197">
    <property type="protein sequence ID" value="OQR94221.1"/>
    <property type="molecule type" value="Genomic_DNA"/>
</dbReference>
<dbReference type="STRING" id="74557.A0A1V9Z8E6"/>
<keyword evidence="2" id="KW-1185">Reference proteome</keyword>
<dbReference type="Gene3D" id="1.25.40.20">
    <property type="entry name" value="Ankyrin repeat-containing domain"/>
    <property type="match status" value="1"/>
</dbReference>
<dbReference type="InterPro" id="IPR002110">
    <property type="entry name" value="Ankyrin_rpt"/>
</dbReference>
<dbReference type="SUPFAM" id="SSF48403">
    <property type="entry name" value="Ankyrin repeat"/>
    <property type="match status" value="1"/>
</dbReference>
<reference evidence="1 2" key="1">
    <citation type="journal article" date="2014" name="Genome Biol. Evol.">
        <title>The secreted proteins of Achlya hypogyna and Thraustotheca clavata identify the ancestral oomycete secretome and reveal gene acquisitions by horizontal gene transfer.</title>
        <authorList>
            <person name="Misner I."/>
            <person name="Blouin N."/>
            <person name="Leonard G."/>
            <person name="Richards T.A."/>
            <person name="Lane C.E."/>
        </authorList>
    </citation>
    <scope>NUCLEOTIDE SEQUENCE [LARGE SCALE GENOMIC DNA]</scope>
    <source>
        <strain evidence="1 2">ATCC 34112</strain>
    </source>
</reference>
<organism evidence="1 2">
    <name type="scientific">Thraustotheca clavata</name>
    <dbReference type="NCBI Taxonomy" id="74557"/>
    <lineage>
        <taxon>Eukaryota</taxon>
        <taxon>Sar</taxon>
        <taxon>Stramenopiles</taxon>
        <taxon>Oomycota</taxon>
        <taxon>Saprolegniomycetes</taxon>
        <taxon>Saprolegniales</taxon>
        <taxon>Achlyaceae</taxon>
        <taxon>Thraustotheca</taxon>
    </lineage>
</organism>
<dbReference type="InterPro" id="IPR036770">
    <property type="entry name" value="Ankyrin_rpt-contain_sf"/>
</dbReference>
<gene>
    <name evidence="1" type="ORF">THRCLA_22248</name>
</gene>
<dbReference type="OrthoDB" id="4772757at2759"/>
<evidence type="ECO:0000313" key="1">
    <source>
        <dbReference type="EMBL" id="OQR94221.1"/>
    </source>
</evidence>
<dbReference type="PANTHER" id="PTHR46586">
    <property type="entry name" value="ANKYRIN REPEAT-CONTAINING PROTEIN"/>
    <property type="match status" value="1"/>
</dbReference>
<proteinExistence type="predicted"/>
<dbReference type="InterPro" id="IPR052050">
    <property type="entry name" value="SecEffector_AnkRepeat"/>
</dbReference>
<evidence type="ECO:0000313" key="2">
    <source>
        <dbReference type="Proteomes" id="UP000243217"/>
    </source>
</evidence>
<comment type="caution">
    <text evidence="1">The sequence shown here is derived from an EMBL/GenBank/DDBJ whole genome shotgun (WGS) entry which is preliminary data.</text>
</comment>
<accession>A0A1V9Z8E6</accession>
<dbReference type="Pfam" id="PF12796">
    <property type="entry name" value="Ank_2"/>
    <property type="match status" value="1"/>
</dbReference>
<dbReference type="Pfam" id="PF13637">
    <property type="entry name" value="Ank_4"/>
    <property type="match status" value="1"/>
</dbReference>